<reference evidence="8 9" key="1">
    <citation type="submission" date="2024-02" db="EMBL/GenBank/DDBJ databases">
        <authorList>
            <person name="Chen Y."/>
            <person name="Shah S."/>
            <person name="Dougan E. K."/>
            <person name="Thang M."/>
            <person name="Chan C."/>
        </authorList>
    </citation>
    <scope>NUCLEOTIDE SEQUENCE [LARGE SCALE GENOMIC DNA]</scope>
</reference>
<keyword evidence="9" id="KW-1185">Reference proteome</keyword>
<evidence type="ECO:0000256" key="3">
    <source>
        <dbReference type="ARBA" id="ARBA00022448"/>
    </source>
</evidence>
<evidence type="ECO:0000313" key="8">
    <source>
        <dbReference type="EMBL" id="CAK9097742.1"/>
    </source>
</evidence>
<dbReference type="Pfam" id="PF02487">
    <property type="entry name" value="CLN3"/>
    <property type="match status" value="1"/>
</dbReference>
<feature type="transmembrane region" description="Helical" evidence="7">
    <location>
        <begin position="394"/>
        <end position="414"/>
    </location>
</feature>
<evidence type="ECO:0000256" key="4">
    <source>
        <dbReference type="ARBA" id="ARBA00022692"/>
    </source>
</evidence>
<name>A0ABP0RAY0_9DINO</name>
<dbReference type="PANTHER" id="PTHR10981:SF0">
    <property type="entry name" value="BATTENIN"/>
    <property type="match status" value="1"/>
</dbReference>
<feature type="transmembrane region" description="Helical" evidence="7">
    <location>
        <begin position="113"/>
        <end position="136"/>
    </location>
</feature>
<comment type="caution">
    <text evidence="8">The sequence shown here is derived from an EMBL/GenBank/DDBJ whole genome shotgun (WGS) entry which is preliminary data.</text>
</comment>
<feature type="transmembrane region" description="Helical" evidence="7">
    <location>
        <begin position="175"/>
        <end position="197"/>
    </location>
</feature>
<dbReference type="InterPro" id="IPR003492">
    <property type="entry name" value="Battenin_disease_Cln3"/>
</dbReference>
<evidence type="ECO:0008006" key="10">
    <source>
        <dbReference type="Google" id="ProtNLM"/>
    </source>
</evidence>
<accession>A0ABP0RAY0</accession>
<evidence type="ECO:0000313" key="9">
    <source>
        <dbReference type="Proteomes" id="UP001642484"/>
    </source>
</evidence>
<protein>
    <recommendedName>
        <fullName evidence="10">Battenin</fullName>
    </recommendedName>
</protein>
<comment type="subcellular location">
    <subcellularLocation>
        <location evidence="1">Endomembrane system</location>
        <topology evidence="1">Multi-pass membrane protein</topology>
    </subcellularLocation>
</comment>
<feature type="transmembrane region" description="Helical" evidence="7">
    <location>
        <begin position="322"/>
        <end position="342"/>
    </location>
</feature>
<keyword evidence="3" id="KW-0813">Transport</keyword>
<feature type="transmembrane region" description="Helical" evidence="7">
    <location>
        <begin position="300"/>
        <end position="317"/>
    </location>
</feature>
<dbReference type="EMBL" id="CAXAMN010025772">
    <property type="protein sequence ID" value="CAK9097742.1"/>
    <property type="molecule type" value="Genomic_DNA"/>
</dbReference>
<evidence type="ECO:0000256" key="5">
    <source>
        <dbReference type="ARBA" id="ARBA00022989"/>
    </source>
</evidence>
<feature type="transmembrane region" description="Helical" evidence="7">
    <location>
        <begin position="250"/>
        <end position="268"/>
    </location>
</feature>
<dbReference type="InterPro" id="IPR036259">
    <property type="entry name" value="MFS_trans_sf"/>
</dbReference>
<organism evidence="8 9">
    <name type="scientific">Durusdinium trenchii</name>
    <dbReference type="NCBI Taxonomy" id="1381693"/>
    <lineage>
        <taxon>Eukaryota</taxon>
        <taxon>Sar</taxon>
        <taxon>Alveolata</taxon>
        <taxon>Dinophyceae</taxon>
        <taxon>Suessiales</taxon>
        <taxon>Symbiodiniaceae</taxon>
        <taxon>Durusdinium</taxon>
    </lineage>
</organism>
<feature type="transmembrane region" description="Helical" evidence="7">
    <location>
        <begin position="143"/>
        <end position="163"/>
    </location>
</feature>
<dbReference type="Proteomes" id="UP001642484">
    <property type="component" value="Unassembled WGS sequence"/>
</dbReference>
<dbReference type="SUPFAM" id="SSF103473">
    <property type="entry name" value="MFS general substrate transporter"/>
    <property type="match status" value="1"/>
</dbReference>
<keyword evidence="4 7" id="KW-0812">Transmembrane</keyword>
<sequence length="452" mass="50318">MTHRSPSDEASLEQPIASHRMRERCRPYRMYIAFWILGLLNNFLWVTMNAGANSINKAGIGMVYLANVVPSLTMKLTGPYWFHFVSYRVRMVWMALLMVLSLGTVAWGESPQLGSGEVAFCSVACGMGEASLLAMASFYDAQVCLSAWSSGTGFSGIAGYLWSLTFDGLDICFQVQLMVALWIPVAWLFTFFVLLGVPWIDKERVTLDHVTEEEIEDLSHETSESSNDSDTTCHSASEVATSKLTVKERFFFILGLWPYTVPLLFVYVSEYAIQSGLWAAMGFPVTDPVSRRSWYKWSNFTYQVGVFISRTFFILICRSRSVLWSGGLLQILMAIFFTFAAVHPFGGWWLLAPSLFVGFLGGGVYVGAFSLIAKEQNSAYVELALCSASVADTIGMIFANILGLIAQGCIFGMMRVLDTKPDFTCGFDIWDNFNRTSHPPVYATHCFPGVQG</sequence>
<dbReference type="PRINTS" id="PR01315">
    <property type="entry name" value="BATTENIN"/>
</dbReference>
<evidence type="ECO:0000256" key="7">
    <source>
        <dbReference type="RuleBase" id="RU361113"/>
    </source>
</evidence>
<evidence type="ECO:0000256" key="1">
    <source>
        <dbReference type="ARBA" id="ARBA00004127"/>
    </source>
</evidence>
<feature type="transmembrane region" description="Helical" evidence="7">
    <location>
        <begin position="28"/>
        <end position="46"/>
    </location>
</feature>
<feature type="transmembrane region" description="Helical" evidence="7">
    <location>
        <begin position="348"/>
        <end position="373"/>
    </location>
</feature>
<keyword evidence="6 7" id="KW-0472">Membrane</keyword>
<dbReference type="PANTHER" id="PTHR10981">
    <property type="entry name" value="BATTENIN"/>
    <property type="match status" value="1"/>
</dbReference>
<evidence type="ECO:0000256" key="6">
    <source>
        <dbReference type="ARBA" id="ARBA00023136"/>
    </source>
</evidence>
<evidence type="ECO:0000256" key="2">
    <source>
        <dbReference type="ARBA" id="ARBA00007467"/>
    </source>
</evidence>
<feature type="transmembrane region" description="Helical" evidence="7">
    <location>
        <begin position="89"/>
        <end position="107"/>
    </location>
</feature>
<keyword evidence="5 7" id="KW-1133">Transmembrane helix</keyword>
<gene>
    <name evidence="8" type="ORF">CCMP2556_LOCUS46362</name>
</gene>
<feature type="transmembrane region" description="Helical" evidence="7">
    <location>
        <begin position="58"/>
        <end position="77"/>
    </location>
</feature>
<comment type="similarity">
    <text evidence="2 7">Belongs to the battenin family.</text>
</comment>
<proteinExistence type="inferred from homology"/>